<feature type="compositionally biased region" description="Polar residues" evidence="1">
    <location>
        <begin position="192"/>
        <end position="201"/>
    </location>
</feature>
<evidence type="ECO:0000313" key="2">
    <source>
        <dbReference type="EMBL" id="ABQ06653.1"/>
    </source>
</evidence>
<dbReference type="STRING" id="376686.Fjoh_3639"/>
<dbReference type="eggNOG" id="COG3210">
    <property type="taxonomic scope" value="Bacteria"/>
</dbReference>
<accession>A5FDS0</accession>
<dbReference type="AlphaFoldDB" id="A5FDS0"/>
<evidence type="ECO:0000313" key="3">
    <source>
        <dbReference type="Proteomes" id="UP000006694"/>
    </source>
</evidence>
<evidence type="ECO:0008006" key="4">
    <source>
        <dbReference type="Google" id="ProtNLM"/>
    </source>
</evidence>
<dbReference type="Proteomes" id="UP000006694">
    <property type="component" value="Chromosome"/>
</dbReference>
<keyword evidence="3" id="KW-1185">Reference proteome</keyword>
<feature type="compositionally biased region" description="Basic and acidic residues" evidence="1">
    <location>
        <begin position="176"/>
        <end position="191"/>
    </location>
</feature>
<feature type="region of interest" description="Disordered" evidence="1">
    <location>
        <begin position="219"/>
        <end position="242"/>
    </location>
</feature>
<reference evidence="2 3" key="1">
    <citation type="journal article" date="2009" name="Appl. Environ. Microbiol.">
        <title>Novel features of the polysaccharide-digesting gliding bacterium Flavobacterium johnsoniae as revealed by genome sequence analysis.</title>
        <authorList>
            <person name="McBride M.J."/>
            <person name="Xie G."/>
            <person name="Martens E.C."/>
            <person name="Lapidus A."/>
            <person name="Henrissat B."/>
            <person name="Rhodes R.G."/>
            <person name="Goltsman E."/>
            <person name="Wang W."/>
            <person name="Xu J."/>
            <person name="Hunnicutt D.W."/>
            <person name="Staroscik A.M."/>
            <person name="Hoover T.R."/>
            <person name="Cheng Y.Q."/>
            <person name="Stein J.L."/>
        </authorList>
    </citation>
    <scope>NUCLEOTIDE SEQUENCE [LARGE SCALE GENOMIC DNA]</scope>
    <source>
        <strain evidence="3">ATCC 17061 / DSM 2064 / JCM 8514 / BCRC 14874 / CCUG 350202 / NBRC 14942 / NCIMB 11054 / UW101</strain>
    </source>
</reference>
<gene>
    <name evidence="2" type="ordered locus">Fjoh_3639</name>
</gene>
<sequence length="242" mass="25917">MKFTFDDSQVDEDDDDEVLEAIITKIDTGGGIYNPDNLNPYGYGYDNPVSFADPDGRCPICPFIPLAMLLFASEPAMAPTKDHAGDSRKMSEAKEAKGAMILSTIPIARGASALNKLSNATKGKSTIKENAEKGKKWEKEVTKQLKEEGHDNVSEQITVSPNDGKGGTTPNVRVDNMSKKDGKIRLTDAKSSKTAGNTKNQKVGYPALEKHGGTVVGNKGAAHGYPAGTKIPPTKVDIIRPK</sequence>
<dbReference type="RefSeq" id="WP_012025620.1">
    <property type="nucleotide sequence ID" value="NC_009441.1"/>
</dbReference>
<feature type="region of interest" description="Disordered" evidence="1">
    <location>
        <begin position="145"/>
        <end position="206"/>
    </location>
</feature>
<dbReference type="EMBL" id="CP000685">
    <property type="protein sequence ID" value="ABQ06653.1"/>
    <property type="molecule type" value="Genomic_DNA"/>
</dbReference>
<organism evidence="2 3">
    <name type="scientific">Flavobacterium johnsoniae (strain ATCC 17061 / DSM 2064 / JCM 8514 / BCRC 14874 / CCUG 350202 / NBRC 14942 / NCIMB 11054 / UW101)</name>
    <name type="common">Cytophaga johnsonae</name>
    <dbReference type="NCBI Taxonomy" id="376686"/>
    <lineage>
        <taxon>Bacteria</taxon>
        <taxon>Pseudomonadati</taxon>
        <taxon>Bacteroidota</taxon>
        <taxon>Flavobacteriia</taxon>
        <taxon>Flavobacteriales</taxon>
        <taxon>Flavobacteriaceae</taxon>
        <taxon>Flavobacterium</taxon>
    </lineage>
</organism>
<name>A5FDS0_FLAJ1</name>
<proteinExistence type="predicted"/>
<evidence type="ECO:0000256" key="1">
    <source>
        <dbReference type="SAM" id="MobiDB-lite"/>
    </source>
</evidence>
<protein>
    <recommendedName>
        <fullName evidence="4">RHS repeat-associated core domain-containing protein</fullName>
    </recommendedName>
</protein>
<dbReference type="HOGENOM" id="CLU_1145860_0_0_10"/>
<dbReference type="GeneID" id="31766554"/>
<dbReference type="KEGG" id="fjo:Fjoh_3639"/>